<accession>A0A853F4Z3</accession>
<evidence type="ECO:0000313" key="7">
    <source>
        <dbReference type="Proteomes" id="UP000580517"/>
    </source>
</evidence>
<dbReference type="InterPro" id="IPR000835">
    <property type="entry name" value="HTH_MarR-typ"/>
</dbReference>
<keyword evidence="7" id="KW-1185">Reference proteome</keyword>
<keyword evidence="2" id="KW-0238">DNA-binding</keyword>
<dbReference type="PANTHER" id="PTHR33164:SF64">
    <property type="entry name" value="TRANSCRIPTIONAL REGULATOR SLYA"/>
    <property type="match status" value="1"/>
</dbReference>
<dbReference type="SMART" id="SM00347">
    <property type="entry name" value="HTH_MARR"/>
    <property type="match status" value="1"/>
</dbReference>
<dbReference type="InterPro" id="IPR039422">
    <property type="entry name" value="MarR/SlyA-like"/>
</dbReference>
<proteinExistence type="predicted"/>
<dbReference type="InterPro" id="IPR036388">
    <property type="entry name" value="WH-like_DNA-bd_sf"/>
</dbReference>
<evidence type="ECO:0000259" key="5">
    <source>
        <dbReference type="PROSITE" id="PS50995"/>
    </source>
</evidence>
<comment type="caution">
    <text evidence="6">The sequence shown here is derived from an EMBL/GenBank/DDBJ whole genome shotgun (WGS) entry which is preliminary data.</text>
</comment>
<evidence type="ECO:0000256" key="1">
    <source>
        <dbReference type="ARBA" id="ARBA00023015"/>
    </source>
</evidence>
<dbReference type="GO" id="GO:0006950">
    <property type="term" value="P:response to stress"/>
    <property type="evidence" value="ECO:0007669"/>
    <property type="project" value="TreeGrafter"/>
</dbReference>
<feature type="region of interest" description="Disordered" evidence="4">
    <location>
        <begin position="1"/>
        <end position="29"/>
    </location>
</feature>
<dbReference type="PRINTS" id="PR00598">
    <property type="entry name" value="HTHMARR"/>
</dbReference>
<protein>
    <submittedName>
        <fullName evidence="6">MarR family transcriptional regulator</fullName>
    </submittedName>
</protein>
<dbReference type="GO" id="GO:0003677">
    <property type="term" value="F:DNA binding"/>
    <property type="evidence" value="ECO:0007669"/>
    <property type="project" value="UniProtKB-KW"/>
</dbReference>
<dbReference type="PANTHER" id="PTHR33164">
    <property type="entry name" value="TRANSCRIPTIONAL REGULATOR, MARR FAMILY"/>
    <property type="match status" value="1"/>
</dbReference>
<dbReference type="SUPFAM" id="SSF46785">
    <property type="entry name" value="Winged helix' DNA-binding domain"/>
    <property type="match status" value="1"/>
</dbReference>
<dbReference type="Proteomes" id="UP000580517">
    <property type="component" value="Unassembled WGS sequence"/>
</dbReference>
<dbReference type="RefSeq" id="WP_129967435.1">
    <property type="nucleotide sequence ID" value="NZ_JACCEW010000001.1"/>
</dbReference>
<dbReference type="PROSITE" id="PS01117">
    <property type="entry name" value="HTH_MARR_1"/>
    <property type="match status" value="1"/>
</dbReference>
<dbReference type="GO" id="GO:0003700">
    <property type="term" value="F:DNA-binding transcription factor activity"/>
    <property type="evidence" value="ECO:0007669"/>
    <property type="project" value="InterPro"/>
</dbReference>
<evidence type="ECO:0000256" key="4">
    <source>
        <dbReference type="SAM" id="MobiDB-lite"/>
    </source>
</evidence>
<sequence length="187" mass="20684">MSKHDTSTPETGKPPRRGRSKPYYAGNATSLAPESNIAHLLKQLQSSMNRSMDQLMAPLGLTAMQWRPLALIRYRGVNTPAELSRHSYIDTGAMTRTLDRLEAKGFLGRHRSPEDRRVVQVELTQAGMEVAEQILPAVAATLNAHLQGFSKTEVDTLIDFLNRMLINGGGFIEDGCPFGDYKGKQNT</sequence>
<dbReference type="InterPro" id="IPR036390">
    <property type="entry name" value="WH_DNA-bd_sf"/>
</dbReference>
<dbReference type="Gene3D" id="1.10.10.10">
    <property type="entry name" value="Winged helix-like DNA-binding domain superfamily/Winged helix DNA-binding domain"/>
    <property type="match status" value="1"/>
</dbReference>
<keyword evidence="3" id="KW-0804">Transcription</keyword>
<dbReference type="AlphaFoldDB" id="A0A853F4Z3"/>
<dbReference type="Pfam" id="PF01047">
    <property type="entry name" value="MarR"/>
    <property type="match status" value="1"/>
</dbReference>
<evidence type="ECO:0000313" key="6">
    <source>
        <dbReference type="EMBL" id="NYT35565.1"/>
    </source>
</evidence>
<name>A0A853F4Z3_9BURK</name>
<dbReference type="EMBL" id="JACCEW010000001">
    <property type="protein sequence ID" value="NYT35565.1"/>
    <property type="molecule type" value="Genomic_DNA"/>
</dbReference>
<gene>
    <name evidence="6" type="ORF">H0A68_01660</name>
</gene>
<organism evidence="6 7">
    <name type="scientific">Allopusillimonas soli</name>
    <dbReference type="NCBI Taxonomy" id="659016"/>
    <lineage>
        <taxon>Bacteria</taxon>
        <taxon>Pseudomonadati</taxon>
        <taxon>Pseudomonadota</taxon>
        <taxon>Betaproteobacteria</taxon>
        <taxon>Burkholderiales</taxon>
        <taxon>Alcaligenaceae</taxon>
        <taxon>Allopusillimonas</taxon>
    </lineage>
</organism>
<dbReference type="PROSITE" id="PS50995">
    <property type="entry name" value="HTH_MARR_2"/>
    <property type="match status" value="1"/>
</dbReference>
<evidence type="ECO:0000256" key="2">
    <source>
        <dbReference type="ARBA" id="ARBA00023125"/>
    </source>
</evidence>
<evidence type="ECO:0000256" key="3">
    <source>
        <dbReference type="ARBA" id="ARBA00023163"/>
    </source>
</evidence>
<reference evidence="6 7" key="1">
    <citation type="submission" date="2020-07" db="EMBL/GenBank/DDBJ databases">
        <title>Taxonomic revisions and descriptions of new bacterial species based on genomic comparisons in the high-G+C-content subgroup of the family Alcaligenaceae.</title>
        <authorList>
            <person name="Szabo A."/>
            <person name="Felfoldi T."/>
        </authorList>
    </citation>
    <scope>NUCLEOTIDE SEQUENCE [LARGE SCALE GENOMIC DNA]</scope>
    <source>
        <strain evidence="6 7">DSM 25264</strain>
    </source>
</reference>
<dbReference type="OrthoDB" id="6195716at2"/>
<dbReference type="InterPro" id="IPR023187">
    <property type="entry name" value="Tscrpt_reg_MarR-type_CS"/>
</dbReference>
<keyword evidence="1" id="KW-0805">Transcription regulation</keyword>
<feature type="domain" description="HTH marR-type" evidence="5">
    <location>
        <begin position="34"/>
        <end position="166"/>
    </location>
</feature>